<accession>A0A916TWA9</accession>
<dbReference type="GO" id="GO:0005886">
    <property type="term" value="C:plasma membrane"/>
    <property type="evidence" value="ECO:0007669"/>
    <property type="project" value="UniProtKB-SubCell"/>
</dbReference>
<organism evidence="7 8">
    <name type="scientific">Chelatococcus reniformis</name>
    <dbReference type="NCBI Taxonomy" id="1494448"/>
    <lineage>
        <taxon>Bacteria</taxon>
        <taxon>Pseudomonadati</taxon>
        <taxon>Pseudomonadota</taxon>
        <taxon>Alphaproteobacteria</taxon>
        <taxon>Hyphomicrobiales</taxon>
        <taxon>Chelatococcaceae</taxon>
        <taxon>Chelatococcus</taxon>
    </lineage>
</organism>
<evidence type="ECO:0000256" key="1">
    <source>
        <dbReference type="ARBA" id="ARBA00004651"/>
    </source>
</evidence>
<dbReference type="GO" id="GO:0015658">
    <property type="term" value="F:branched-chain amino acid transmembrane transporter activity"/>
    <property type="evidence" value="ECO:0007669"/>
    <property type="project" value="InterPro"/>
</dbReference>
<dbReference type="PANTHER" id="PTHR30482">
    <property type="entry name" value="HIGH-AFFINITY BRANCHED-CHAIN AMINO ACID TRANSPORT SYSTEM PERMEASE"/>
    <property type="match status" value="1"/>
</dbReference>
<dbReference type="CDD" id="cd06581">
    <property type="entry name" value="TM_PBP1_LivM_like"/>
    <property type="match status" value="1"/>
</dbReference>
<gene>
    <name evidence="7" type="ORF">GCM10010994_01540</name>
</gene>
<keyword evidence="2" id="KW-1003">Cell membrane</keyword>
<comment type="subcellular location">
    <subcellularLocation>
        <location evidence="1">Cell membrane</location>
        <topology evidence="1">Multi-pass membrane protein</topology>
    </subcellularLocation>
</comment>
<keyword evidence="8" id="KW-1185">Reference proteome</keyword>
<proteinExistence type="predicted"/>
<dbReference type="RefSeq" id="WP_188607226.1">
    <property type="nucleotide sequence ID" value="NZ_BMGG01000001.1"/>
</dbReference>
<feature type="transmembrane region" description="Helical" evidence="6">
    <location>
        <begin position="78"/>
        <end position="100"/>
    </location>
</feature>
<feature type="transmembrane region" description="Helical" evidence="6">
    <location>
        <begin position="106"/>
        <end position="126"/>
    </location>
</feature>
<feature type="transmembrane region" description="Helical" evidence="6">
    <location>
        <begin position="242"/>
        <end position="266"/>
    </location>
</feature>
<dbReference type="Proteomes" id="UP000637002">
    <property type="component" value="Unassembled WGS sequence"/>
</dbReference>
<evidence type="ECO:0000256" key="2">
    <source>
        <dbReference type="ARBA" id="ARBA00022475"/>
    </source>
</evidence>
<comment type="caution">
    <text evidence="7">The sequence shown here is derived from an EMBL/GenBank/DDBJ whole genome shotgun (WGS) entry which is preliminary data.</text>
</comment>
<reference evidence="7" key="2">
    <citation type="submission" date="2020-09" db="EMBL/GenBank/DDBJ databases">
        <authorList>
            <person name="Sun Q."/>
            <person name="Zhou Y."/>
        </authorList>
    </citation>
    <scope>NUCLEOTIDE SEQUENCE</scope>
    <source>
        <strain evidence="7">CGMCC 1.12919</strain>
    </source>
</reference>
<feature type="transmembrane region" description="Helical" evidence="6">
    <location>
        <begin position="45"/>
        <end position="71"/>
    </location>
</feature>
<feature type="transmembrane region" description="Helical" evidence="6">
    <location>
        <begin position="278"/>
        <end position="301"/>
    </location>
</feature>
<keyword evidence="4 6" id="KW-1133">Transmembrane helix</keyword>
<dbReference type="EMBL" id="BMGG01000001">
    <property type="protein sequence ID" value="GGC46088.1"/>
    <property type="molecule type" value="Genomic_DNA"/>
</dbReference>
<name>A0A916TWA9_9HYPH</name>
<dbReference type="InterPro" id="IPR043428">
    <property type="entry name" value="LivM-like"/>
</dbReference>
<keyword evidence="5 6" id="KW-0472">Membrane</keyword>
<evidence type="ECO:0000313" key="7">
    <source>
        <dbReference type="EMBL" id="GGC46088.1"/>
    </source>
</evidence>
<evidence type="ECO:0000313" key="8">
    <source>
        <dbReference type="Proteomes" id="UP000637002"/>
    </source>
</evidence>
<feature type="transmembrane region" description="Helical" evidence="6">
    <location>
        <begin position="205"/>
        <end position="230"/>
    </location>
</feature>
<sequence>MAGRFPNVATLLVVAALVVMPFVMHTTLATQIVIFATGTLSVTLLLGAVGLLSFGQGLFLGLGAYTCAILLRDHQAGPLTGLVVAMLAGAALALALGALIVRRRGVYFVMLTLAFAQMGYFAMLAFKGVTGGENGLTGLPRTFRVLGLPIESPLSFYVLTTVAFLIVFLLVQRLTASPLGSVLAAIRENEGRSEALGYPVVRYKLAAFTAAGAIAGLAGGLHAVFLGFVPPSDIELEMSQRLLIMAIIGGVGSPAGAFAGSVFYTLVSEALSEIWARWLALIALLLIAIVLFLPGGLWSIGRLVAGRWGGRAGHG</sequence>
<evidence type="ECO:0000256" key="5">
    <source>
        <dbReference type="ARBA" id="ARBA00023136"/>
    </source>
</evidence>
<keyword evidence="3 6" id="KW-0812">Transmembrane</keyword>
<reference evidence="7" key="1">
    <citation type="journal article" date="2014" name="Int. J. Syst. Evol. Microbiol.">
        <title>Complete genome sequence of Corynebacterium casei LMG S-19264T (=DSM 44701T), isolated from a smear-ripened cheese.</title>
        <authorList>
            <consortium name="US DOE Joint Genome Institute (JGI-PGF)"/>
            <person name="Walter F."/>
            <person name="Albersmeier A."/>
            <person name="Kalinowski J."/>
            <person name="Ruckert C."/>
        </authorList>
    </citation>
    <scope>NUCLEOTIDE SEQUENCE</scope>
    <source>
        <strain evidence="7">CGMCC 1.12919</strain>
    </source>
</reference>
<dbReference type="InterPro" id="IPR001851">
    <property type="entry name" value="ABC_transp_permease"/>
</dbReference>
<feature type="transmembrane region" description="Helical" evidence="6">
    <location>
        <begin position="154"/>
        <end position="171"/>
    </location>
</feature>
<dbReference type="PANTHER" id="PTHR30482:SF17">
    <property type="entry name" value="ABC TRANSPORTER ATP-BINDING PROTEIN"/>
    <property type="match status" value="1"/>
</dbReference>
<evidence type="ECO:0000256" key="6">
    <source>
        <dbReference type="SAM" id="Phobius"/>
    </source>
</evidence>
<evidence type="ECO:0000256" key="3">
    <source>
        <dbReference type="ARBA" id="ARBA00022692"/>
    </source>
</evidence>
<dbReference type="Pfam" id="PF02653">
    <property type="entry name" value="BPD_transp_2"/>
    <property type="match status" value="1"/>
</dbReference>
<evidence type="ECO:0000256" key="4">
    <source>
        <dbReference type="ARBA" id="ARBA00022989"/>
    </source>
</evidence>
<protein>
    <submittedName>
        <fullName evidence="7">Branched-chain amino acid ABC transporter permease</fullName>
    </submittedName>
</protein>
<dbReference type="AlphaFoldDB" id="A0A916TWA9"/>